<name>A0A9I9E4Q1_CUCME</name>
<dbReference type="AlphaFoldDB" id="A0A9I9E4Q1"/>
<reference evidence="1" key="1">
    <citation type="submission" date="2023-03" db="UniProtKB">
        <authorList>
            <consortium name="EnsemblPlants"/>
        </authorList>
    </citation>
    <scope>IDENTIFICATION</scope>
</reference>
<dbReference type="EnsemblPlants" id="MELO3C028697.2.1">
    <property type="protein sequence ID" value="MELO3C028697.2.1"/>
    <property type="gene ID" value="MELO3C028697.2"/>
</dbReference>
<protein>
    <submittedName>
        <fullName evidence="1">Uncharacterized protein</fullName>
    </submittedName>
</protein>
<accession>A0A9I9E4Q1</accession>
<evidence type="ECO:0000313" key="1">
    <source>
        <dbReference type="EnsemblPlants" id="MELO3C028697.2.1"/>
    </source>
</evidence>
<proteinExistence type="predicted"/>
<dbReference type="Gramene" id="MELO3C028697.2.1">
    <property type="protein sequence ID" value="MELO3C028697.2.1"/>
    <property type="gene ID" value="MELO3C028697.2"/>
</dbReference>
<sequence>MEIIRNAMEYVKEQLKAIVECLNLQRQDKSTFCAEVVIQL</sequence>
<organism evidence="1">
    <name type="scientific">Cucumis melo</name>
    <name type="common">Muskmelon</name>
    <dbReference type="NCBI Taxonomy" id="3656"/>
    <lineage>
        <taxon>Eukaryota</taxon>
        <taxon>Viridiplantae</taxon>
        <taxon>Streptophyta</taxon>
        <taxon>Embryophyta</taxon>
        <taxon>Tracheophyta</taxon>
        <taxon>Spermatophyta</taxon>
        <taxon>Magnoliopsida</taxon>
        <taxon>eudicotyledons</taxon>
        <taxon>Gunneridae</taxon>
        <taxon>Pentapetalae</taxon>
        <taxon>rosids</taxon>
        <taxon>fabids</taxon>
        <taxon>Cucurbitales</taxon>
        <taxon>Cucurbitaceae</taxon>
        <taxon>Benincaseae</taxon>
        <taxon>Cucumis</taxon>
    </lineage>
</organism>